<name>A0A4Y2K9R4_ARAVE</name>
<keyword evidence="2" id="KW-1185">Reference proteome</keyword>
<evidence type="ECO:0000313" key="2">
    <source>
        <dbReference type="Proteomes" id="UP000499080"/>
    </source>
</evidence>
<dbReference type="OrthoDB" id="10266018at2759"/>
<dbReference type="AlphaFoldDB" id="A0A4Y2K9R4"/>
<reference evidence="1 2" key="1">
    <citation type="journal article" date="2019" name="Sci. Rep.">
        <title>Orb-weaving spider Araneus ventricosus genome elucidates the spidroin gene catalogue.</title>
        <authorList>
            <person name="Kono N."/>
            <person name="Nakamura H."/>
            <person name="Ohtoshi R."/>
            <person name="Moran D.A.P."/>
            <person name="Shinohara A."/>
            <person name="Yoshida Y."/>
            <person name="Fujiwara M."/>
            <person name="Mori M."/>
            <person name="Tomita M."/>
            <person name="Arakawa K."/>
        </authorList>
    </citation>
    <scope>NUCLEOTIDE SEQUENCE [LARGE SCALE GENOMIC DNA]</scope>
</reference>
<protein>
    <submittedName>
        <fullName evidence="1">Uncharacterized protein</fullName>
    </submittedName>
</protein>
<gene>
    <name evidence="1" type="ORF">AVEN_141124_1</name>
</gene>
<sequence>MAGNFWQSSHFQQWLLDRQDLLRERHQDLQIFPEEEYQKVMIFFANFKLSACSFSGIPTCLGIQTSSRFNHILEEDKLLLNKRGHSR</sequence>
<comment type="caution">
    <text evidence="1">The sequence shown here is derived from an EMBL/GenBank/DDBJ whole genome shotgun (WGS) entry which is preliminary data.</text>
</comment>
<organism evidence="1 2">
    <name type="scientific">Araneus ventricosus</name>
    <name type="common">Orbweaver spider</name>
    <name type="synonym">Epeira ventricosa</name>
    <dbReference type="NCBI Taxonomy" id="182803"/>
    <lineage>
        <taxon>Eukaryota</taxon>
        <taxon>Metazoa</taxon>
        <taxon>Ecdysozoa</taxon>
        <taxon>Arthropoda</taxon>
        <taxon>Chelicerata</taxon>
        <taxon>Arachnida</taxon>
        <taxon>Araneae</taxon>
        <taxon>Araneomorphae</taxon>
        <taxon>Entelegynae</taxon>
        <taxon>Araneoidea</taxon>
        <taxon>Araneidae</taxon>
        <taxon>Araneus</taxon>
    </lineage>
</organism>
<proteinExistence type="predicted"/>
<accession>A0A4Y2K9R4</accession>
<dbReference type="EMBL" id="BGPR01004382">
    <property type="protein sequence ID" value="GBM99027.1"/>
    <property type="molecule type" value="Genomic_DNA"/>
</dbReference>
<evidence type="ECO:0000313" key="1">
    <source>
        <dbReference type="EMBL" id="GBM99027.1"/>
    </source>
</evidence>
<dbReference type="Proteomes" id="UP000499080">
    <property type="component" value="Unassembled WGS sequence"/>
</dbReference>